<evidence type="ECO:0000256" key="8">
    <source>
        <dbReference type="SAM" id="SignalP"/>
    </source>
</evidence>
<feature type="signal peptide" evidence="8">
    <location>
        <begin position="1"/>
        <end position="17"/>
    </location>
</feature>
<dbReference type="InterPro" id="IPR013106">
    <property type="entry name" value="Ig_V-set"/>
</dbReference>
<dbReference type="Gene3D" id="2.60.40.10">
    <property type="entry name" value="Immunoglobulins"/>
    <property type="match status" value="2"/>
</dbReference>
<dbReference type="InterPro" id="IPR013783">
    <property type="entry name" value="Ig-like_fold"/>
</dbReference>
<keyword evidence="2" id="KW-1003">Cell membrane</keyword>
<dbReference type="PANTHER" id="PTHR19433:SF133">
    <property type="entry name" value="IMMUNE-TYPE RECEPTOR 5 PRECURSOR-RELATED"/>
    <property type="match status" value="1"/>
</dbReference>
<name>A0A3P8RV08_AMPPE</name>
<evidence type="ECO:0000259" key="9">
    <source>
        <dbReference type="PROSITE" id="PS50835"/>
    </source>
</evidence>
<evidence type="ECO:0000256" key="5">
    <source>
        <dbReference type="ARBA" id="ARBA00023136"/>
    </source>
</evidence>
<evidence type="ECO:0000256" key="3">
    <source>
        <dbReference type="ARBA" id="ARBA00022729"/>
    </source>
</evidence>
<dbReference type="PANTHER" id="PTHR19433">
    <property type="entry name" value="T-CELL RECEPTOR ALPHA CHAIN V REGION-RELATED"/>
    <property type="match status" value="1"/>
</dbReference>
<reference evidence="10" key="2">
    <citation type="submission" date="2025-08" db="UniProtKB">
        <authorList>
            <consortium name="Ensembl"/>
        </authorList>
    </citation>
    <scope>IDENTIFICATION</scope>
</reference>
<dbReference type="GeneTree" id="ENSGT01030000234530"/>
<dbReference type="PROSITE" id="PS50835">
    <property type="entry name" value="IG_LIKE"/>
    <property type="match status" value="2"/>
</dbReference>
<dbReference type="SMART" id="SM00406">
    <property type="entry name" value="IGv"/>
    <property type="match status" value="1"/>
</dbReference>
<dbReference type="OMA" id="RESPDEC"/>
<keyword evidence="11" id="KW-1185">Reference proteome</keyword>
<accession>A0A3P8RV08</accession>
<feature type="domain" description="Ig-like" evidence="9">
    <location>
        <begin position="128"/>
        <end position="225"/>
    </location>
</feature>
<keyword evidence="7" id="KW-0325">Glycoprotein</keyword>
<dbReference type="GO" id="GO:0005886">
    <property type="term" value="C:plasma membrane"/>
    <property type="evidence" value="ECO:0007669"/>
    <property type="project" value="UniProtKB-SubCell"/>
</dbReference>
<keyword evidence="5" id="KW-0472">Membrane</keyword>
<reference evidence="10" key="3">
    <citation type="submission" date="2025-09" db="UniProtKB">
        <authorList>
            <consortium name="Ensembl"/>
        </authorList>
    </citation>
    <scope>IDENTIFICATION</scope>
</reference>
<dbReference type="Pfam" id="PF07686">
    <property type="entry name" value="V-set"/>
    <property type="match status" value="1"/>
</dbReference>
<keyword evidence="4" id="KW-0391">Immunity</keyword>
<dbReference type="CDD" id="cd00099">
    <property type="entry name" value="IgV"/>
    <property type="match status" value="1"/>
</dbReference>
<dbReference type="InterPro" id="IPR036179">
    <property type="entry name" value="Ig-like_dom_sf"/>
</dbReference>
<dbReference type="InterPro" id="IPR003598">
    <property type="entry name" value="Ig_sub2"/>
</dbReference>
<evidence type="ECO:0000313" key="11">
    <source>
        <dbReference type="Proteomes" id="UP000265080"/>
    </source>
</evidence>
<keyword evidence="3 8" id="KW-0732">Signal</keyword>
<protein>
    <recommendedName>
        <fullName evidence="9">Ig-like domain-containing protein</fullName>
    </recommendedName>
</protein>
<proteinExistence type="predicted"/>
<dbReference type="GO" id="GO:0002376">
    <property type="term" value="P:immune system process"/>
    <property type="evidence" value="ECO:0007669"/>
    <property type="project" value="UniProtKB-KW"/>
</dbReference>
<dbReference type="InterPro" id="IPR007110">
    <property type="entry name" value="Ig-like_dom"/>
</dbReference>
<dbReference type="InterPro" id="IPR052051">
    <property type="entry name" value="TCR_complex_component"/>
</dbReference>
<dbReference type="SUPFAM" id="SSF48726">
    <property type="entry name" value="Immunoglobulin"/>
    <property type="match status" value="2"/>
</dbReference>
<dbReference type="InterPro" id="IPR003599">
    <property type="entry name" value="Ig_sub"/>
</dbReference>
<organism evidence="10 11">
    <name type="scientific">Amphiprion percula</name>
    <name type="common">Orange clownfish</name>
    <name type="synonym">Lutjanus percula</name>
    <dbReference type="NCBI Taxonomy" id="161767"/>
    <lineage>
        <taxon>Eukaryota</taxon>
        <taxon>Metazoa</taxon>
        <taxon>Chordata</taxon>
        <taxon>Craniata</taxon>
        <taxon>Vertebrata</taxon>
        <taxon>Euteleostomi</taxon>
        <taxon>Actinopterygii</taxon>
        <taxon>Neopterygii</taxon>
        <taxon>Teleostei</taxon>
        <taxon>Neoteleostei</taxon>
        <taxon>Acanthomorphata</taxon>
        <taxon>Ovalentaria</taxon>
        <taxon>Pomacentridae</taxon>
        <taxon>Amphiprion</taxon>
    </lineage>
</organism>
<sequence length="304" mass="34359">MVEGLAVMILLSTVCNQQVPQQISLIVVELGDNLTLTCSVSGEKPRILYWYKLSFGNMFQRVAVGYMDFPALEDQFDSSRFSITKVGDAFSLTIRNISKEDEGTYLCQGGSSYTMFFSSHLYVNHTDPEHQQKSVSVKQSPDVESVRLGNSMTLRCSFLYKNKENTGRCPEEHRVHWFRAGSESDPGVIYTDSTCSNEPEERSCIYCLSKTIRESSDAGTYYCAVATCGQILFGQGTKVETSMMDPTIIVLGILLALSLQHREILITCVYRIFVLKVQVFLDPDHHRDTLHALHFHGNKRVFSW</sequence>
<evidence type="ECO:0000313" key="10">
    <source>
        <dbReference type="Ensembl" id="ENSAPEP00000003961.1"/>
    </source>
</evidence>
<feature type="chain" id="PRO_5018154701" description="Ig-like domain-containing protein" evidence="8">
    <location>
        <begin position="18"/>
        <end position="304"/>
    </location>
</feature>
<feature type="domain" description="Ig-like" evidence="9">
    <location>
        <begin position="20"/>
        <end position="108"/>
    </location>
</feature>
<evidence type="ECO:0000256" key="6">
    <source>
        <dbReference type="ARBA" id="ARBA00023157"/>
    </source>
</evidence>
<reference evidence="10 11" key="1">
    <citation type="submission" date="2018-03" db="EMBL/GenBank/DDBJ databases">
        <title>Finding Nemo's genes: A chromosome-scale reference assembly of the genome of the orange clownfish Amphiprion percula.</title>
        <authorList>
            <person name="Lehmann R."/>
        </authorList>
    </citation>
    <scope>NUCLEOTIDE SEQUENCE</scope>
</reference>
<dbReference type="STRING" id="161767.ENSAPEP00000003961"/>
<dbReference type="AlphaFoldDB" id="A0A3P8RV08"/>
<evidence type="ECO:0000256" key="1">
    <source>
        <dbReference type="ARBA" id="ARBA00004236"/>
    </source>
</evidence>
<dbReference type="SMART" id="SM00408">
    <property type="entry name" value="IGc2"/>
    <property type="match status" value="1"/>
</dbReference>
<comment type="subcellular location">
    <subcellularLocation>
        <location evidence="1">Cell membrane</location>
    </subcellularLocation>
</comment>
<keyword evidence="6" id="KW-1015">Disulfide bond</keyword>
<dbReference type="SMART" id="SM00409">
    <property type="entry name" value="IG"/>
    <property type="match status" value="2"/>
</dbReference>
<dbReference type="Proteomes" id="UP000265080">
    <property type="component" value="Chromosome 13"/>
</dbReference>
<evidence type="ECO:0000256" key="7">
    <source>
        <dbReference type="ARBA" id="ARBA00023180"/>
    </source>
</evidence>
<dbReference type="Ensembl" id="ENSAPET00000004070.1">
    <property type="protein sequence ID" value="ENSAPEP00000003961.1"/>
    <property type="gene ID" value="ENSAPEG00000002814.1"/>
</dbReference>
<evidence type="ECO:0000256" key="2">
    <source>
        <dbReference type="ARBA" id="ARBA00022475"/>
    </source>
</evidence>
<evidence type="ECO:0000256" key="4">
    <source>
        <dbReference type="ARBA" id="ARBA00022859"/>
    </source>
</evidence>
<dbReference type="GO" id="GO:0009617">
    <property type="term" value="P:response to bacterium"/>
    <property type="evidence" value="ECO:0007669"/>
    <property type="project" value="TreeGrafter"/>
</dbReference>